<comment type="caution">
    <text evidence="1">The sequence shown here is derived from an EMBL/GenBank/DDBJ whole genome shotgun (WGS) entry which is preliminary data.</text>
</comment>
<organism evidence="1 2">
    <name type="scientific">Gossypium harknessii</name>
    <dbReference type="NCBI Taxonomy" id="34285"/>
    <lineage>
        <taxon>Eukaryota</taxon>
        <taxon>Viridiplantae</taxon>
        <taxon>Streptophyta</taxon>
        <taxon>Embryophyta</taxon>
        <taxon>Tracheophyta</taxon>
        <taxon>Spermatophyta</taxon>
        <taxon>Magnoliopsida</taxon>
        <taxon>eudicotyledons</taxon>
        <taxon>Gunneridae</taxon>
        <taxon>Pentapetalae</taxon>
        <taxon>rosids</taxon>
        <taxon>malvids</taxon>
        <taxon>Malvales</taxon>
        <taxon>Malvaceae</taxon>
        <taxon>Malvoideae</taxon>
        <taxon>Gossypium</taxon>
    </lineage>
</organism>
<dbReference type="OrthoDB" id="10368229at2759"/>
<accession>A0A7J9GEF7</accession>
<sequence length="62" mass="7252">MSPMVIFWIDFYRYKFPSIDTTKLQTTFNASFYGCNDSNLFLTATNIHKVVRGLKYNVKAPH</sequence>
<dbReference type="Proteomes" id="UP000593560">
    <property type="component" value="Unassembled WGS sequence"/>
</dbReference>
<protein>
    <submittedName>
        <fullName evidence="1">Uncharacterized protein</fullName>
    </submittedName>
</protein>
<evidence type="ECO:0000313" key="1">
    <source>
        <dbReference type="EMBL" id="MBA0795949.1"/>
    </source>
</evidence>
<reference evidence="1 2" key="1">
    <citation type="journal article" date="2019" name="Genome Biol. Evol.">
        <title>Insights into the evolution of the New World diploid cottons (Gossypium, subgenus Houzingenia) based on genome sequencing.</title>
        <authorList>
            <person name="Grover C.E."/>
            <person name="Arick M.A. 2nd"/>
            <person name="Thrash A."/>
            <person name="Conover J.L."/>
            <person name="Sanders W.S."/>
            <person name="Peterson D.G."/>
            <person name="Frelichowski J.E."/>
            <person name="Scheffler J.A."/>
            <person name="Scheffler B.E."/>
            <person name="Wendel J.F."/>
        </authorList>
    </citation>
    <scope>NUCLEOTIDE SEQUENCE [LARGE SCALE GENOMIC DNA]</scope>
    <source>
        <strain evidence="1">0</strain>
        <tissue evidence="1">Leaf</tissue>
    </source>
</reference>
<name>A0A7J9GEF7_9ROSI</name>
<dbReference type="AlphaFoldDB" id="A0A7J9GEF7"/>
<gene>
    <name evidence="1" type="ORF">Gohar_006768</name>
</gene>
<proteinExistence type="predicted"/>
<dbReference type="EMBL" id="JABFAD010000004">
    <property type="protein sequence ID" value="MBA0795949.1"/>
    <property type="molecule type" value="Genomic_DNA"/>
</dbReference>
<evidence type="ECO:0000313" key="2">
    <source>
        <dbReference type="Proteomes" id="UP000593560"/>
    </source>
</evidence>
<keyword evidence="2" id="KW-1185">Reference proteome</keyword>